<keyword evidence="5" id="KW-1185">Reference proteome</keyword>
<dbReference type="Pfam" id="PF07910">
    <property type="entry name" value="Peptidase_C78"/>
    <property type="match status" value="1"/>
</dbReference>
<dbReference type="SUPFAM" id="SSF54001">
    <property type="entry name" value="Cysteine proteinases"/>
    <property type="match status" value="1"/>
</dbReference>
<evidence type="ECO:0000313" key="5">
    <source>
        <dbReference type="Proteomes" id="UP001142489"/>
    </source>
</evidence>
<evidence type="ECO:0000256" key="1">
    <source>
        <dbReference type="ARBA" id="ARBA00008552"/>
    </source>
</evidence>
<reference evidence="4" key="1">
    <citation type="journal article" date="2023" name="DNA Res.">
        <title>Chromosome-level genome assembly of Phrynocephalus forsythii using third-generation DNA sequencing and Hi-C analysis.</title>
        <authorList>
            <person name="Qi Y."/>
            <person name="Zhao W."/>
            <person name="Zhao Y."/>
            <person name="Niu C."/>
            <person name="Cao S."/>
            <person name="Zhang Y."/>
        </authorList>
    </citation>
    <scope>NUCLEOTIDE SEQUENCE</scope>
    <source>
        <tissue evidence="4">Muscle</tissue>
    </source>
</reference>
<proteinExistence type="inferred from homology"/>
<accession>A0A9Q0XG62</accession>
<protein>
    <recommendedName>
        <fullName evidence="3">UFSP1/2/DUB catalytic domain-containing protein</fullName>
    </recommendedName>
</protein>
<comment type="similarity">
    <text evidence="1">Belongs to the peptidase C78 family.</text>
</comment>
<dbReference type="PANTHER" id="PTHR48153">
    <property type="entry name" value="UFM1-SPECIFIC PROTEASE 2"/>
    <property type="match status" value="1"/>
</dbReference>
<dbReference type="Proteomes" id="UP001142489">
    <property type="component" value="Unassembled WGS sequence"/>
</dbReference>
<dbReference type="InterPro" id="IPR038765">
    <property type="entry name" value="Papain-like_cys_pep_sf"/>
</dbReference>
<dbReference type="InterPro" id="IPR012462">
    <property type="entry name" value="UFSP1/2_DUB_cat"/>
</dbReference>
<organism evidence="4 5">
    <name type="scientific">Phrynocephalus forsythii</name>
    <dbReference type="NCBI Taxonomy" id="171643"/>
    <lineage>
        <taxon>Eukaryota</taxon>
        <taxon>Metazoa</taxon>
        <taxon>Chordata</taxon>
        <taxon>Craniata</taxon>
        <taxon>Vertebrata</taxon>
        <taxon>Euteleostomi</taxon>
        <taxon>Lepidosauria</taxon>
        <taxon>Squamata</taxon>
        <taxon>Bifurcata</taxon>
        <taxon>Unidentata</taxon>
        <taxon>Episquamata</taxon>
        <taxon>Toxicofera</taxon>
        <taxon>Iguania</taxon>
        <taxon>Acrodonta</taxon>
        <taxon>Agamidae</taxon>
        <taxon>Agaminae</taxon>
        <taxon>Phrynocephalus</taxon>
    </lineage>
</organism>
<dbReference type="Gene3D" id="3.90.70.130">
    <property type="match status" value="1"/>
</dbReference>
<dbReference type="OrthoDB" id="417506at2759"/>
<keyword evidence="2" id="KW-0378">Hydrolase</keyword>
<sequence>MAATTPTSGIARKCASFYFLPTPTPTRRPDLFFNHKSQNPPGAPLSARMPLLSSVHLGLPFPAAVQRAALLSGPYHYYHYGCDSVDDRGWGCGYRTLQTLCSWLVQNKSTGEAASRPVPSLKEIQTSLVEMGDKPSLFAGSRDWIGTVEAALCLDHFYSVPSKLVHVPRGQDLEKELETLYAHFQRGGAPVMMGGDRDNSSKGLLGVCSGPQGHHLLVLDPHYYGQAGSSRKDELQSQGWVRWRGLGVFEEASFYNLCLPQFWREDCPL</sequence>
<gene>
    <name evidence="4" type="ORF">JRQ81_004582</name>
</gene>
<comment type="caution">
    <text evidence="4">The sequence shown here is derived from an EMBL/GenBank/DDBJ whole genome shotgun (WGS) entry which is preliminary data.</text>
</comment>
<dbReference type="PANTHER" id="PTHR48153:SF3">
    <property type="entry name" value="INACTIVE UFM1-SPECIFIC PROTEASE 1"/>
    <property type="match status" value="1"/>
</dbReference>
<dbReference type="AlphaFoldDB" id="A0A9Q0XG62"/>
<evidence type="ECO:0000256" key="2">
    <source>
        <dbReference type="ARBA" id="ARBA00022801"/>
    </source>
</evidence>
<feature type="domain" description="UFSP1/2/DUB catalytic" evidence="3">
    <location>
        <begin position="69"/>
        <end position="258"/>
    </location>
</feature>
<name>A0A9Q0XG62_9SAUR</name>
<evidence type="ECO:0000313" key="4">
    <source>
        <dbReference type="EMBL" id="KAJ7313294.1"/>
    </source>
</evidence>
<dbReference type="EMBL" id="JAPFRF010000012">
    <property type="protein sequence ID" value="KAJ7313294.1"/>
    <property type="molecule type" value="Genomic_DNA"/>
</dbReference>
<evidence type="ECO:0000259" key="3">
    <source>
        <dbReference type="Pfam" id="PF07910"/>
    </source>
</evidence>
<dbReference type="GO" id="GO:0071567">
    <property type="term" value="F:deUFMylase activity"/>
    <property type="evidence" value="ECO:0007669"/>
    <property type="project" value="UniProtKB-ARBA"/>
</dbReference>